<dbReference type="EMBL" id="MU268755">
    <property type="protein sequence ID" value="KAH7903795.1"/>
    <property type="molecule type" value="Genomic_DNA"/>
</dbReference>
<name>A0ACB7ZRU4_9AGAM</name>
<accession>A0ACB7ZRU4</accession>
<gene>
    <name evidence="1" type="ORF">BJ138DRAFT_1107377</name>
</gene>
<protein>
    <submittedName>
        <fullName evidence="1">Uncharacterized protein</fullName>
    </submittedName>
</protein>
<reference evidence="1" key="1">
    <citation type="journal article" date="2021" name="New Phytol.">
        <title>Evolutionary innovations through gain and loss of genes in the ectomycorrhizal Boletales.</title>
        <authorList>
            <person name="Wu G."/>
            <person name="Miyauchi S."/>
            <person name="Morin E."/>
            <person name="Kuo A."/>
            <person name="Drula E."/>
            <person name="Varga T."/>
            <person name="Kohler A."/>
            <person name="Feng B."/>
            <person name="Cao Y."/>
            <person name="Lipzen A."/>
            <person name="Daum C."/>
            <person name="Hundley H."/>
            <person name="Pangilinan J."/>
            <person name="Johnson J."/>
            <person name="Barry K."/>
            <person name="LaButti K."/>
            <person name="Ng V."/>
            <person name="Ahrendt S."/>
            <person name="Min B."/>
            <person name="Choi I.G."/>
            <person name="Park H."/>
            <person name="Plett J.M."/>
            <person name="Magnuson J."/>
            <person name="Spatafora J.W."/>
            <person name="Nagy L.G."/>
            <person name="Henrissat B."/>
            <person name="Grigoriev I.V."/>
            <person name="Yang Z.L."/>
            <person name="Xu J."/>
            <person name="Martin F.M."/>
        </authorList>
    </citation>
    <scope>NUCLEOTIDE SEQUENCE</scope>
    <source>
        <strain evidence="1">ATCC 28755</strain>
    </source>
</reference>
<evidence type="ECO:0000313" key="1">
    <source>
        <dbReference type="EMBL" id="KAH7903795.1"/>
    </source>
</evidence>
<dbReference type="Proteomes" id="UP000790377">
    <property type="component" value="Unassembled WGS sequence"/>
</dbReference>
<comment type="caution">
    <text evidence="1">The sequence shown here is derived from an EMBL/GenBank/DDBJ whole genome shotgun (WGS) entry which is preliminary data.</text>
</comment>
<proteinExistence type="predicted"/>
<keyword evidence="2" id="KW-1185">Reference proteome</keyword>
<organism evidence="1 2">
    <name type="scientific">Hygrophoropsis aurantiaca</name>
    <dbReference type="NCBI Taxonomy" id="72124"/>
    <lineage>
        <taxon>Eukaryota</taxon>
        <taxon>Fungi</taxon>
        <taxon>Dikarya</taxon>
        <taxon>Basidiomycota</taxon>
        <taxon>Agaricomycotina</taxon>
        <taxon>Agaricomycetes</taxon>
        <taxon>Agaricomycetidae</taxon>
        <taxon>Boletales</taxon>
        <taxon>Coniophorineae</taxon>
        <taxon>Hygrophoropsidaceae</taxon>
        <taxon>Hygrophoropsis</taxon>
    </lineage>
</organism>
<evidence type="ECO:0000313" key="2">
    <source>
        <dbReference type="Proteomes" id="UP000790377"/>
    </source>
</evidence>
<sequence length="449" mass="50117">MSVSQLTDPITSLLPPELITKIFQLCIPELAQKNPLKVEVYNINCIDSVHHHTTTEGPVLLCRVSRSWKDFVYGCPMLWTNICAHSSSALRNPNVFSSWLARSGNLPLAVCISLGLLYHIDVFTIIFNHAARIRSLKFLNPSRTDMTWDFTSSPFTQLDTFAVETVSAYEDPLPNLMTMITAIIATAPHLRSIKWNIDNVPISLTTIGSQLKELNFSTRVADVRTYNAFRACPNVVKLSVIGRSHTKPTGGGDVLLADLQILHSYCFAMQGVVAPKLRKFAFKGYAHCIPDLLSFIRHSPQLDDLDLNLVYAADYFIQMMPHLSTITRLKITVSTFDPIFLTNEMLKTLTCHRVDGAGSCLLPNLRHLDLRIDFFDSRPFDIDGILLVNMLESRCHCPDAPIAPDGVVLSHLESFTFLGAGIITHEARQRLQSLQLQAPGLSLHINVPV</sequence>